<dbReference type="InterPro" id="IPR050490">
    <property type="entry name" value="Bact_solute-bd_prot1"/>
</dbReference>
<dbReference type="EMBL" id="CP158357">
    <property type="protein sequence ID" value="XBX77879.1"/>
    <property type="molecule type" value="Genomic_DNA"/>
</dbReference>
<name>A0AAU7VTX1_9MICO</name>
<dbReference type="SUPFAM" id="SSF53850">
    <property type="entry name" value="Periplasmic binding protein-like II"/>
    <property type="match status" value="1"/>
</dbReference>
<dbReference type="Pfam" id="PF01547">
    <property type="entry name" value="SBP_bac_1"/>
    <property type="match status" value="1"/>
</dbReference>
<dbReference type="PROSITE" id="PS51257">
    <property type="entry name" value="PROKAR_LIPOPROTEIN"/>
    <property type="match status" value="1"/>
</dbReference>
<evidence type="ECO:0000256" key="5">
    <source>
        <dbReference type="ARBA" id="ARBA00023288"/>
    </source>
</evidence>
<gene>
    <name evidence="7" type="ORF">ABS642_18490</name>
</gene>
<evidence type="ECO:0000256" key="4">
    <source>
        <dbReference type="ARBA" id="ARBA00023139"/>
    </source>
</evidence>
<accession>A0AAU7VTX1</accession>
<dbReference type="PANTHER" id="PTHR43649">
    <property type="entry name" value="ARABINOSE-BINDING PROTEIN-RELATED"/>
    <property type="match status" value="1"/>
</dbReference>
<reference evidence="7" key="1">
    <citation type="submission" date="2024-06" db="EMBL/GenBank/DDBJ databases">
        <title>Draft genome sequence of Microbacterium sp. strain A8/3-1, isolated from Oxytropis tragacanthoides Fisch. ex DC. Root nodules in the Altai region of Russia.</title>
        <authorList>
            <person name="Sazanova A."/>
            <person name="Guro P."/>
            <person name="Kuznetsova I."/>
            <person name="Belimov A."/>
            <person name="Safronova V."/>
        </authorList>
    </citation>
    <scope>NUCLEOTIDE SEQUENCE</scope>
    <source>
        <strain evidence="7">A8/3-1</strain>
    </source>
</reference>
<dbReference type="InterPro" id="IPR006059">
    <property type="entry name" value="SBP"/>
</dbReference>
<keyword evidence="3" id="KW-0472">Membrane</keyword>
<feature type="region of interest" description="Disordered" evidence="6">
    <location>
        <begin position="319"/>
        <end position="338"/>
    </location>
</feature>
<dbReference type="AlphaFoldDB" id="A0AAU7VTX1"/>
<evidence type="ECO:0000256" key="2">
    <source>
        <dbReference type="ARBA" id="ARBA00022729"/>
    </source>
</evidence>
<evidence type="ECO:0000313" key="7">
    <source>
        <dbReference type="EMBL" id="XBX77879.1"/>
    </source>
</evidence>
<evidence type="ECO:0000256" key="1">
    <source>
        <dbReference type="ARBA" id="ARBA00022475"/>
    </source>
</evidence>
<dbReference type="PANTHER" id="PTHR43649:SF33">
    <property type="entry name" value="POLYGALACTURONAN_RHAMNOGALACTURONAN-BINDING PROTEIN YTCQ"/>
    <property type="match status" value="1"/>
</dbReference>
<protein>
    <submittedName>
        <fullName evidence="7">Extracellular solute-binding protein</fullName>
    </submittedName>
</protein>
<dbReference type="RefSeq" id="WP_350351290.1">
    <property type="nucleotide sequence ID" value="NZ_CP158357.1"/>
</dbReference>
<dbReference type="Gene3D" id="3.40.190.10">
    <property type="entry name" value="Periplasmic binding protein-like II"/>
    <property type="match status" value="1"/>
</dbReference>
<organism evidence="7">
    <name type="scientific">Microbacterium sp. A8/3-1</name>
    <dbReference type="NCBI Taxonomy" id="3160749"/>
    <lineage>
        <taxon>Bacteria</taxon>
        <taxon>Bacillati</taxon>
        <taxon>Actinomycetota</taxon>
        <taxon>Actinomycetes</taxon>
        <taxon>Micrococcales</taxon>
        <taxon>Microbacteriaceae</taxon>
        <taxon>Microbacterium</taxon>
    </lineage>
</organism>
<evidence type="ECO:0000256" key="3">
    <source>
        <dbReference type="ARBA" id="ARBA00023136"/>
    </source>
</evidence>
<keyword evidence="4" id="KW-0564">Palmitate</keyword>
<evidence type="ECO:0000256" key="6">
    <source>
        <dbReference type="SAM" id="MobiDB-lite"/>
    </source>
</evidence>
<keyword evidence="2" id="KW-0732">Signal</keyword>
<sequence>MRTMRFPHPARGTRRLAAVAGGLVVATAVTLSGCSAPEPKEPVAETGDVELTFMNQSRGQEAALTQLAEQYGEETGVTVTIDSPGPADYLPKLQARAQSNSMPDIYSSFQATDMAPFYKAGWAMDLTSELEGDWSDDFSPAIIEMSTFEDGNNLDVPAGIYTVHWETQTYGFLVNPTLTGMTLDDAPATTEDFIDALASADEATGGFSVAASLTPQFLQAIVSNWLTDDEIAATFNGEESWEQDAWHDAFQVLVDMKDAGVIANGALVGGQDDNPNVETSFFTQAMGSIFDASPGVSVGLRTNPEFEDYFSVGIPAVDGGTEDPRSPGVPGKGAVINPKGEHPEEALAFVKWLTEPEQQAVFAEVGRILPTNPELLASGDVPTQLAGFASGVETVQVMSATFATDVRTAIVAEAQRVVLGEATIDEALANIQAAQDRVS</sequence>
<proteinExistence type="predicted"/>
<keyword evidence="1" id="KW-1003">Cell membrane</keyword>
<keyword evidence="5" id="KW-0449">Lipoprotein</keyword>